<sequence length="125" mass="12496">MKPIHYVVLLLVVLLLFGARRLPDLAKSVGQSLKIFKAEVKDLTDDKPGEAPVAPPATTASAAPASPVLPGMVYQAPPTVITDPAQPVPGTAPATGAPTAGMPDAGAQPPTSAPQTPGTGTTSPS</sequence>
<dbReference type="GO" id="GO:0008320">
    <property type="term" value="F:protein transmembrane transporter activity"/>
    <property type="evidence" value="ECO:0007669"/>
    <property type="project" value="UniProtKB-UniRule"/>
</dbReference>
<evidence type="ECO:0000256" key="6">
    <source>
        <dbReference type="ARBA" id="ARBA00022989"/>
    </source>
</evidence>
<feature type="compositionally biased region" description="Low complexity" evidence="10">
    <location>
        <begin position="84"/>
        <end position="125"/>
    </location>
</feature>
<dbReference type="InterPro" id="IPR003369">
    <property type="entry name" value="TatA/B/E"/>
</dbReference>
<comment type="function">
    <text evidence="9">Part of the twin-arginine translocation (Tat) system that transports large folded proteins containing a characteristic twin-arginine motif in their signal peptide across membranes. TatA could form the protein-conducting channel of the Tat system.</text>
</comment>
<feature type="compositionally biased region" description="Low complexity" evidence="10">
    <location>
        <begin position="56"/>
        <end position="68"/>
    </location>
</feature>
<evidence type="ECO:0000256" key="10">
    <source>
        <dbReference type="SAM" id="MobiDB-lite"/>
    </source>
</evidence>
<keyword evidence="5 9" id="KW-0653">Protein transport</keyword>
<accession>A0A2M8W3U0</accession>
<dbReference type="HAMAP" id="MF_00236">
    <property type="entry name" value="TatA_E"/>
    <property type="match status" value="1"/>
</dbReference>
<keyword evidence="12" id="KW-1185">Reference proteome</keyword>
<evidence type="ECO:0000256" key="4">
    <source>
        <dbReference type="ARBA" id="ARBA00022692"/>
    </source>
</evidence>
<evidence type="ECO:0000256" key="8">
    <source>
        <dbReference type="ARBA" id="ARBA00023136"/>
    </source>
</evidence>
<keyword evidence="4 9" id="KW-0812">Transmembrane</keyword>
<comment type="subunit">
    <text evidence="9">The Tat system comprises two distinct complexes: a TatABC complex, containing multiple copies of TatA, TatB and TatC subunits, and a separate TatA complex, containing only TatA subunits. Substrates initially bind to the TatABC complex, which probably triggers association of the separate TatA complex to form the active translocon.</text>
</comment>
<comment type="similarity">
    <text evidence="9">Belongs to the TatA/E family.</text>
</comment>
<name>A0A2M8W3U0_9MICO</name>
<organism evidence="11 12">
    <name type="scientific">Luteimicrobium subarcticum</name>
    <dbReference type="NCBI Taxonomy" id="620910"/>
    <lineage>
        <taxon>Bacteria</taxon>
        <taxon>Bacillati</taxon>
        <taxon>Actinomycetota</taxon>
        <taxon>Actinomycetes</taxon>
        <taxon>Micrococcales</taxon>
        <taxon>Luteimicrobium</taxon>
    </lineage>
</organism>
<dbReference type="InterPro" id="IPR006312">
    <property type="entry name" value="TatA/E"/>
</dbReference>
<evidence type="ECO:0000256" key="2">
    <source>
        <dbReference type="ARBA" id="ARBA00022448"/>
    </source>
</evidence>
<evidence type="ECO:0000313" key="11">
    <source>
        <dbReference type="EMBL" id="PJI85560.1"/>
    </source>
</evidence>
<dbReference type="RefSeq" id="WP_100350860.1">
    <property type="nucleotide sequence ID" value="NZ_PGTZ01000011.1"/>
</dbReference>
<evidence type="ECO:0000313" key="12">
    <source>
        <dbReference type="Proteomes" id="UP000231586"/>
    </source>
</evidence>
<dbReference type="EMBL" id="PGTZ01000011">
    <property type="protein sequence ID" value="PJI85560.1"/>
    <property type="molecule type" value="Genomic_DNA"/>
</dbReference>
<keyword evidence="2 9" id="KW-0813">Transport</keyword>
<dbReference type="AlphaFoldDB" id="A0A2M8W3U0"/>
<keyword evidence="7 9" id="KW-0811">Translocation</keyword>
<feature type="region of interest" description="Disordered" evidence="10">
    <location>
        <begin position="44"/>
        <end position="125"/>
    </location>
</feature>
<dbReference type="Gene3D" id="1.20.5.3310">
    <property type="match status" value="1"/>
</dbReference>
<dbReference type="PANTHER" id="PTHR42982:SF8">
    <property type="entry name" value="SEC-INDEPENDENT PROTEIN TRANSLOCASE PROTEIN TATA"/>
    <property type="match status" value="1"/>
</dbReference>
<evidence type="ECO:0000256" key="9">
    <source>
        <dbReference type="HAMAP-Rule" id="MF_00236"/>
    </source>
</evidence>
<evidence type="ECO:0000256" key="1">
    <source>
        <dbReference type="ARBA" id="ARBA00004162"/>
    </source>
</evidence>
<keyword evidence="8 9" id="KW-0472">Membrane</keyword>
<dbReference type="OrthoDB" id="5245163at2"/>
<evidence type="ECO:0000256" key="3">
    <source>
        <dbReference type="ARBA" id="ARBA00022475"/>
    </source>
</evidence>
<dbReference type="GO" id="GO:0033281">
    <property type="term" value="C:TAT protein transport complex"/>
    <property type="evidence" value="ECO:0007669"/>
    <property type="project" value="UniProtKB-UniRule"/>
</dbReference>
<comment type="subcellular location">
    <subcellularLocation>
        <location evidence="1 9">Cell membrane</location>
        <topology evidence="1 9">Single-pass membrane protein</topology>
    </subcellularLocation>
</comment>
<dbReference type="NCBIfam" id="NF001854">
    <property type="entry name" value="PRK00575.1"/>
    <property type="match status" value="1"/>
</dbReference>
<comment type="caution">
    <text evidence="11">The sequence shown here is derived from an EMBL/GenBank/DDBJ whole genome shotgun (WGS) entry which is preliminary data.</text>
</comment>
<dbReference type="Proteomes" id="UP000231586">
    <property type="component" value="Unassembled WGS sequence"/>
</dbReference>
<gene>
    <name evidence="9" type="primary">tatA</name>
    <name evidence="11" type="ORF">CLV34_2742</name>
</gene>
<dbReference type="PANTHER" id="PTHR42982">
    <property type="entry name" value="SEC-INDEPENDENT PROTEIN TRANSLOCASE PROTEIN TATA"/>
    <property type="match status" value="1"/>
</dbReference>
<evidence type="ECO:0000256" key="7">
    <source>
        <dbReference type="ARBA" id="ARBA00023010"/>
    </source>
</evidence>
<dbReference type="Pfam" id="PF02416">
    <property type="entry name" value="TatA_B_E"/>
    <property type="match status" value="1"/>
</dbReference>
<protein>
    <recommendedName>
        <fullName evidence="9">Sec-independent protein translocase protein TatA</fullName>
    </recommendedName>
</protein>
<reference evidence="11 12" key="1">
    <citation type="submission" date="2017-11" db="EMBL/GenBank/DDBJ databases">
        <title>Genomic Encyclopedia of Archaeal and Bacterial Type Strains, Phase II (KMG-II): From Individual Species to Whole Genera.</title>
        <authorList>
            <person name="Goeker M."/>
        </authorList>
    </citation>
    <scope>NUCLEOTIDE SEQUENCE [LARGE SCALE GENOMIC DNA]</scope>
    <source>
        <strain evidence="11 12">DSM 22413</strain>
    </source>
</reference>
<keyword evidence="3 9" id="KW-1003">Cell membrane</keyword>
<dbReference type="GO" id="GO:0043953">
    <property type="term" value="P:protein transport by the Tat complex"/>
    <property type="evidence" value="ECO:0007669"/>
    <property type="project" value="UniProtKB-UniRule"/>
</dbReference>
<keyword evidence="6 9" id="KW-1133">Transmembrane helix</keyword>
<dbReference type="NCBIfam" id="TIGR01411">
    <property type="entry name" value="tatAE"/>
    <property type="match status" value="1"/>
</dbReference>
<evidence type="ECO:0000256" key="5">
    <source>
        <dbReference type="ARBA" id="ARBA00022927"/>
    </source>
</evidence>
<proteinExistence type="inferred from homology"/>